<comment type="caution">
    <text evidence="4">The sequence shown here is derived from an EMBL/GenBank/DDBJ whole genome shotgun (WGS) entry which is preliminary data.</text>
</comment>
<dbReference type="EMBL" id="JAEKLZ010000408">
    <property type="protein sequence ID" value="MBW8728443.1"/>
    <property type="molecule type" value="Genomic_DNA"/>
</dbReference>
<gene>
    <name evidence="4" type="ORF">JF625_25290</name>
</gene>
<dbReference type="InterPro" id="IPR005468">
    <property type="entry name" value="Avidin/str"/>
</dbReference>
<comment type="subcellular location">
    <subcellularLocation>
        <location evidence="1">Secreted</location>
    </subcellularLocation>
</comment>
<name>A0A952FNM2_9PROT</name>
<organism evidence="4 5">
    <name type="scientific">Inquilinus limosus</name>
    <dbReference type="NCBI Taxonomy" id="171674"/>
    <lineage>
        <taxon>Bacteria</taxon>
        <taxon>Pseudomonadati</taxon>
        <taxon>Pseudomonadota</taxon>
        <taxon>Alphaproteobacteria</taxon>
        <taxon>Rhodospirillales</taxon>
        <taxon>Rhodospirillaceae</taxon>
        <taxon>Inquilinus</taxon>
    </lineage>
</organism>
<evidence type="ECO:0000256" key="3">
    <source>
        <dbReference type="ARBA" id="ARBA00022729"/>
    </source>
</evidence>
<keyword evidence="2" id="KW-0964">Secreted</keyword>
<evidence type="ECO:0000313" key="4">
    <source>
        <dbReference type="EMBL" id="MBW8728443.1"/>
    </source>
</evidence>
<proteinExistence type="predicted"/>
<protein>
    <recommendedName>
        <fullName evidence="6">Avidin family protein</fullName>
    </recommendedName>
</protein>
<keyword evidence="3" id="KW-0732">Signal</keyword>
<dbReference type="PROSITE" id="PS51326">
    <property type="entry name" value="AVIDIN_2"/>
    <property type="match status" value="1"/>
</dbReference>
<dbReference type="GO" id="GO:0005576">
    <property type="term" value="C:extracellular region"/>
    <property type="evidence" value="ECO:0007669"/>
    <property type="project" value="UniProtKB-SubCell"/>
</dbReference>
<dbReference type="GO" id="GO:0009374">
    <property type="term" value="F:biotin binding"/>
    <property type="evidence" value="ECO:0007669"/>
    <property type="project" value="InterPro"/>
</dbReference>
<dbReference type="SUPFAM" id="SSF50876">
    <property type="entry name" value="Avidin/streptavidin"/>
    <property type="match status" value="1"/>
</dbReference>
<dbReference type="InterPro" id="IPR036896">
    <property type="entry name" value="Avidin-like_sf"/>
</dbReference>
<evidence type="ECO:0000256" key="1">
    <source>
        <dbReference type="ARBA" id="ARBA00004613"/>
    </source>
</evidence>
<dbReference type="Proteomes" id="UP000700706">
    <property type="component" value="Unassembled WGS sequence"/>
</dbReference>
<dbReference type="AlphaFoldDB" id="A0A952FNM2"/>
<reference evidence="4" key="1">
    <citation type="submission" date="2020-06" db="EMBL/GenBank/DDBJ databases">
        <title>Stable isotope informed genome-resolved metagenomics uncovers potential trophic interactions in rhizosphere soil.</title>
        <authorList>
            <person name="Starr E.P."/>
            <person name="Shi S."/>
            <person name="Blazewicz S.J."/>
            <person name="Koch B.J."/>
            <person name="Probst A.J."/>
            <person name="Hungate B.A."/>
            <person name="Pett-Ridge J."/>
            <person name="Firestone M.K."/>
            <person name="Banfield J.F."/>
        </authorList>
    </citation>
    <scope>NUCLEOTIDE SEQUENCE</scope>
    <source>
        <strain evidence="4">YM_69_17</strain>
    </source>
</reference>
<evidence type="ECO:0000256" key="2">
    <source>
        <dbReference type="ARBA" id="ARBA00022525"/>
    </source>
</evidence>
<accession>A0A952FNM2</accession>
<dbReference type="Gene3D" id="2.40.128.30">
    <property type="entry name" value="Avidin-like"/>
    <property type="match status" value="1"/>
</dbReference>
<sequence>MASWKGTWRNQYGSIVVIEDDGDGIIRGVFRTALEDSSFFGQEVPIHGAAHGDVIGFTAAGNGTAGAAAVSYTGLLRDGRLETLWHTVADQALSAAEEGAPAAIRKVSAWRAFGTSLDTFERIG</sequence>
<evidence type="ECO:0008006" key="6">
    <source>
        <dbReference type="Google" id="ProtNLM"/>
    </source>
</evidence>
<dbReference type="Pfam" id="PF01382">
    <property type="entry name" value="Avidin"/>
    <property type="match status" value="1"/>
</dbReference>
<evidence type="ECO:0000313" key="5">
    <source>
        <dbReference type="Proteomes" id="UP000700706"/>
    </source>
</evidence>